<evidence type="ECO:0000259" key="12">
    <source>
        <dbReference type="PROSITE" id="PS52015"/>
    </source>
</evidence>
<name>A0ABU1UWS1_9GAMM</name>
<dbReference type="InterPro" id="IPR006260">
    <property type="entry name" value="TonB/TolA_C"/>
</dbReference>
<sequence>MTYNANKTVLEKSSGLIFVALFHAVIIYGLAVGLGHDPMKLVKQQIDAKIIEDEAPPEEEAPPPPPPDFVPPPPDFVPPPDIDFAPDVAPANANAITVSTKPVEVKATPARSPKKGLSKPPYPSGSQRLGEEGVVGLALYLGEDGKVMDGKIDKSSGFERLDASALKHAIRAWKFEPCTKSNQPVACWHRINFRFKLDQK</sequence>
<evidence type="ECO:0000256" key="4">
    <source>
        <dbReference type="ARBA" id="ARBA00022475"/>
    </source>
</evidence>
<dbReference type="NCBIfam" id="TIGR01352">
    <property type="entry name" value="tonB_Cterm"/>
    <property type="match status" value="1"/>
</dbReference>
<gene>
    <name evidence="13" type="ORF">J2X05_001646</name>
</gene>
<proteinExistence type="inferred from homology"/>
<dbReference type="PANTHER" id="PTHR33446:SF2">
    <property type="entry name" value="PROTEIN TONB"/>
    <property type="match status" value="1"/>
</dbReference>
<dbReference type="Pfam" id="PF03544">
    <property type="entry name" value="TonB_C"/>
    <property type="match status" value="1"/>
</dbReference>
<feature type="region of interest" description="Disordered" evidence="10">
    <location>
        <begin position="56"/>
        <end position="83"/>
    </location>
</feature>
<keyword evidence="8 11" id="KW-1133">Transmembrane helix</keyword>
<organism evidence="13 14">
    <name type="scientific">Cellvibrio fibrivorans</name>
    <dbReference type="NCBI Taxonomy" id="126350"/>
    <lineage>
        <taxon>Bacteria</taxon>
        <taxon>Pseudomonadati</taxon>
        <taxon>Pseudomonadota</taxon>
        <taxon>Gammaproteobacteria</taxon>
        <taxon>Cellvibrionales</taxon>
        <taxon>Cellvibrionaceae</taxon>
        <taxon>Cellvibrio</taxon>
    </lineage>
</organism>
<dbReference type="RefSeq" id="WP_310071050.1">
    <property type="nucleotide sequence ID" value="NZ_JAVDVX010000002.1"/>
</dbReference>
<keyword evidence="6 11" id="KW-0812">Transmembrane</keyword>
<evidence type="ECO:0000256" key="3">
    <source>
        <dbReference type="ARBA" id="ARBA00022448"/>
    </source>
</evidence>
<accession>A0ABU1UWS1</accession>
<comment type="similarity">
    <text evidence="2">Belongs to the TonB family.</text>
</comment>
<protein>
    <submittedName>
        <fullName evidence="13">Protein TonB</fullName>
    </submittedName>
</protein>
<evidence type="ECO:0000256" key="2">
    <source>
        <dbReference type="ARBA" id="ARBA00006555"/>
    </source>
</evidence>
<evidence type="ECO:0000256" key="7">
    <source>
        <dbReference type="ARBA" id="ARBA00022927"/>
    </source>
</evidence>
<feature type="compositionally biased region" description="Pro residues" evidence="10">
    <location>
        <begin position="62"/>
        <end position="81"/>
    </location>
</feature>
<keyword evidence="3" id="KW-0813">Transport</keyword>
<evidence type="ECO:0000256" key="11">
    <source>
        <dbReference type="SAM" id="Phobius"/>
    </source>
</evidence>
<keyword evidence="9 11" id="KW-0472">Membrane</keyword>
<evidence type="ECO:0000313" key="13">
    <source>
        <dbReference type="EMBL" id="MDR7089640.1"/>
    </source>
</evidence>
<keyword evidence="7" id="KW-0653">Protein transport</keyword>
<keyword evidence="5" id="KW-0997">Cell inner membrane</keyword>
<evidence type="ECO:0000256" key="6">
    <source>
        <dbReference type="ARBA" id="ARBA00022692"/>
    </source>
</evidence>
<dbReference type="InterPro" id="IPR051045">
    <property type="entry name" value="TonB-dependent_transducer"/>
</dbReference>
<evidence type="ECO:0000256" key="5">
    <source>
        <dbReference type="ARBA" id="ARBA00022519"/>
    </source>
</evidence>
<dbReference type="EMBL" id="JAVDVX010000002">
    <property type="protein sequence ID" value="MDR7089640.1"/>
    <property type="molecule type" value="Genomic_DNA"/>
</dbReference>
<evidence type="ECO:0000256" key="10">
    <source>
        <dbReference type="SAM" id="MobiDB-lite"/>
    </source>
</evidence>
<evidence type="ECO:0000256" key="9">
    <source>
        <dbReference type="ARBA" id="ARBA00023136"/>
    </source>
</evidence>
<evidence type="ECO:0000313" key="14">
    <source>
        <dbReference type="Proteomes" id="UP001253595"/>
    </source>
</evidence>
<feature type="transmembrane region" description="Helical" evidence="11">
    <location>
        <begin position="15"/>
        <end position="35"/>
    </location>
</feature>
<feature type="domain" description="TonB C-terminal" evidence="12">
    <location>
        <begin position="107"/>
        <end position="200"/>
    </location>
</feature>
<comment type="caution">
    <text evidence="13">The sequence shown here is derived from an EMBL/GenBank/DDBJ whole genome shotgun (WGS) entry which is preliminary data.</text>
</comment>
<dbReference type="PROSITE" id="PS52015">
    <property type="entry name" value="TONB_CTD"/>
    <property type="match status" value="1"/>
</dbReference>
<reference evidence="13 14" key="1">
    <citation type="submission" date="2023-07" db="EMBL/GenBank/DDBJ databases">
        <title>Sorghum-associated microbial communities from plants grown in Nebraska, USA.</title>
        <authorList>
            <person name="Schachtman D."/>
        </authorList>
    </citation>
    <scope>NUCLEOTIDE SEQUENCE [LARGE SCALE GENOMIC DNA]</scope>
    <source>
        <strain evidence="13 14">BE190</strain>
    </source>
</reference>
<dbReference type="SUPFAM" id="SSF74653">
    <property type="entry name" value="TolA/TonB C-terminal domain"/>
    <property type="match status" value="1"/>
</dbReference>
<dbReference type="PANTHER" id="PTHR33446">
    <property type="entry name" value="PROTEIN TONB-RELATED"/>
    <property type="match status" value="1"/>
</dbReference>
<feature type="region of interest" description="Disordered" evidence="10">
    <location>
        <begin position="103"/>
        <end position="128"/>
    </location>
</feature>
<comment type="subcellular location">
    <subcellularLocation>
        <location evidence="1">Cell inner membrane</location>
        <topology evidence="1">Single-pass membrane protein</topology>
        <orientation evidence="1">Periplasmic side</orientation>
    </subcellularLocation>
</comment>
<keyword evidence="14" id="KW-1185">Reference proteome</keyword>
<dbReference type="Gene3D" id="3.30.1150.10">
    <property type="match status" value="1"/>
</dbReference>
<dbReference type="Proteomes" id="UP001253595">
    <property type="component" value="Unassembled WGS sequence"/>
</dbReference>
<evidence type="ECO:0000256" key="8">
    <source>
        <dbReference type="ARBA" id="ARBA00022989"/>
    </source>
</evidence>
<dbReference type="InterPro" id="IPR037682">
    <property type="entry name" value="TonB_C"/>
</dbReference>
<keyword evidence="4" id="KW-1003">Cell membrane</keyword>
<evidence type="ECO:0000256" key="1">
    <source>
        <dbReference type="ARBA" id="ARBA00004383"/>
    </source>
</evidence>